<comment type="caution">
    <text evidence="2">The sequence shown here is derived from an EMBL/GenBank/DDBJ whole genome shotgun (WGS) entry which is preliminary data.</text>
</comment>
<dbReference type="Pfam" id="PF05133">
    <property type="entry name" value="SPP1_portal"/>
    <property type="match status" value="1"/>
</dbReference>
<dbReference type="Proteomes" id="UP000247523">
    <property type="component" value="Unassembled WGS sequence"/>
</dbReference>
<evidence type="ECO:0000256" key="1">
    <source>
        <dbReference type="SAM" id="MobiDB-lite"/>
    </source>
</evidence>
<reference evidence="2 3" key="1">
    <citation type="submission" date="2018-05" db="EMBL/GenBank/DDBJ databases">
        <title>Genomic Encyclopedia of Type Strains, Phase IV (KMG-IV): sequencing the most valuable type-strain genomes for metagenomic binning, comparative biology and taxonomic classification.</title>
        <authorList>
            <person name="Goeker M."/>
        </authorList>
    </citation>
    <scope>NUCLEOTIDE SEQUENCE [LARGE SCALE GENOMIC DNA]</scope>
    <source>
        <strain evidence="2 3">DSM 28816</strain>
    </source>
</reference>
<dbReference type="AlphaFoldDB" id="A0A318EK76"/>
<sequence length="517" mass="58698">MDEQKEYSFTGRKRIYTDERVIDESNILQVLRDALITHSQNADRIRFLLNYEAGYQPLTREKKVRSDIDIKVCDNVANQITEFKLGYNWGNPIEFVQRSNDHPKGSNKDTEDSAITLLNNMLKCEYKNTKDQELARYIEICGVGYRLIDIKRDCEDGEAVFDISILNPLFAFVVYTNDAYRKPVMACSFRTVENGNSYYTCYTKDTRFEIINAVKIVSREKKDNYMVANQYTELNPLGMIPIIEYNRSADRMGCFERQISDMDNLNILISDFTNDVDQGTQAVWHLNDVELPTDENGDSITPKSNEWLNTQTTRDGKQPFVKPLATEYDYQGMLENIKYRRDVIMQKCSVPLRSEPGGGSTGTAMSMSSGWSDAECSASKEALIIEQSELQALKVILKAIKKSPDVPADSELLKLTASDIEIRFIRNKTYDMATKANAFATYIGHGIHGRDALAMVDATSNIEAVYTNSKDTIEAYQKSIFEKLNNTNNENPPNNDRTLSDNSDQTDNSPILGSNVK</sequence>
<evidence type="ECO:0000313" key="3">
    <source>
        <dbReference type="Proteomes" id="UP000247523"/>
    </source>
</evidence>
<proteinExistence type="predicted"/>
<organism evidence="2 3">
    <name type="scientific">Lachnotalea glycerini</name>
    <dbReference type="NCBI Taxonomy" id="1763509"/>
    <lineage>
        <taxon>Bacteria</taxon>
        <taxon>Bacillati</taxon>
        <taxon>Bacillota</taxon>
        <taxon>Clostridia</taxon>
        <taxon>Lachnospirales</taxon>
        <taxon>Lachnospiraceae</taxon>
        <taxon>Lachnotalea</taxon>
    </lineage>
</organism>
<name>A0A318EK76_9FIRM</name>
<gene>
    <name evidence="2" type="ORF">C8E03_108182</name>
</gene>
<feature type="compositionally biased region" description="Polar residues" evidence="1">
    <location>
        <begin position="496"/>
        <end position="517"/>
    </location>
</feature>
<dbReference type="InterPro" id="IPR021145">
    <property type="entry name" value="Portal_protein_SPP1_Gp6-like"/>
</dbReference>
<feature type="region of interest" description="Disordered" evidence="1">
    <location>
        <begin position="294"/>
        <end position="315"/>
    </location>
</feature>
<evidence type="ECO:0000313" key="2">
    <source>
        <dbReference type="EMBL" id="PXV88455.1"/>
    </source>
</evidence>
<accession>A0A318EK76</accession>
<dbReference type="EMBL" id="QICS01000008">
    <property type="protein sequence ID" value="PXV88455.1"/>
    <property type="molecule type" value="Genomic_DNA"/>
</dbReference>
<feature type="compositionally biased region" description="Polar residues" evidence="1">
    <location>
        <begin position="298"/>
        <end position="313"/>
    </location>
</feature>
<feature type="compositionally biased region" description="Low complexity" evidence="1">
    <location>
        <begin position="485"/>
        <end position="495"/>
    </location>
</feature>
<protein>
    <submittedName>
        <fullName evidence="2">SPP1 family phage portal protein</fullName>
    </submittedName>
</protein>
<feature type="region of interest" description="Disordered" evidence="1">
    <location>
        <begin position="484"/>
        <end position="517"/>
    </location>
</feature>
<dbReference type="RefSeq" id="WP_110291447.1">
    <property type="nucleotide sequence ID" value="NZ_QICS01000008.1"/>
</dbReference>